<protein>
    <recommendedName>
        <fullName evidence="3">DUF3326 domain-containing protein</fullName>
    </recommendedName>
</protein>
<comment type="caution">
    <text evidence="1">The sequence shown here is derived from an EMBL/GenBank/DDBJ whole genome shotgun (WGS) entry which is preliminary data.</text>
</comment>
<dbReference type="Pfam" id="PF11805">
    <property type="entry name" value="DUF3326"/>
    <property type="match status" value="1"/>
</dbReference>
<organism evidence="1 2">
    <name type="scientific">Burkholderia thailandensis</name>
    <dbReference type="NCBI Taxonomy" id="57975"/>
    <lineage>
        <taxon>Bacteria</taxon>
        <taxon>Pseudomonadati</taxon>
        <taxon>Pseudomonadota</taxon>
        <taxon>Betaproteobacteria</taxon>
        <taxon>Burkholderiales</taxon>
        <taxon>Burkholderiaceae</taxon>
        <taxon>Burkholderia</taxon>
        <taxon>pseudomallei group</taxon>
    </lineage>
</organism>
<reference evidence="1" key="1">
    <citation type="submission" date="2018-08" db="EMBL/GenBank/DDBJ databases">
        <title>Identification of Burkholderia cepacia strains that express a Burkholderia pseudomallei-like capsular polysaccharide.</title>
        <authorList>
            <person name="Burtnick M.N."/>
            <person name="Vongsouvath M."/>
            <person name="Newton P."/>
            <person name="Wuthiekanun V."/>
            <person name="Limmathurotsakul D."/>
            <person name="Brett P.J."/>
            <person name="Chantratita N."/>
            <person name="Dance D.A."/>
        </authorList>
    </citation>
    <scope>NUCLEOTIDE SEQUENCE</scope>
    <source>
        <strain evidence="1">SBXCC001</strain>
    </source>
</reference>
<accession>A0AAW9CLA5</accession>
<dbReference type="AlphaFoldDB" id="A0AAW9CLA5"/>
<gene>
    <name evidence="1" type="ORF">C7S16_4205</name>
</gene>
<dbReference type="EMBL" id="QXCT01000001">
    <property type="protein sequence ID" value="MDW9251678.1"/>
    <property type="molecule type" value="Genomic_DNA"/>
</dbReference>
<dbReference type="PANTHER" id="PTHR36891">
    <property type="entry name" value="OS01G0127400 PROTEIN"/>
    <property type="match status" value="1"/>
</dbReference>
<dbReference type="Proteomes" id="UP001272137">
    <property type="component" value="Unassembled WGS sequence"/>
</dbReference>
<dbReference type="InterPro" id="IPR021763">
    <property type="entry name" value="DUF3326"/>
</dbReference>
<sequence>MPAASERPLSHVERAVMRQVGASSLPVRFVVASSDATTWRCEVGVIEDAPAGVATNSAFGFVEREIGETDAFNVAMIVPTGIGCAIGGHAGDAAPAVALLASVCDTLLTHPNAVNASDLNEMPGNALYLEGSTLTRLLMGTIGLRRVRANRVLAIVEAHDDAPILHAAINSVAAAGATCGIQCPGVVLTDPDVQVASHFMPSGRATGTVRHLDRLLDAIAARRGEFDAIALSSRVAVEAERRIAYFRSHGELVNPWGGAEALLTHALSLLLNVPAAHAPMSDSAAVAHEDIGIVDPRMAAEAISTGFFMCVLKGLKQSPRIVASAAAMRASGTLTAADVSCVITPDGCIGLPVIAALEQRMPVIAVRGNANVMRNRLADLPWAPGQLHEVDNYLEAAGLVAALRRGIWPGALRRPIAGVAVQPFVRAAQAKAREPRAEPAYLPEL</sequence>
<name>A0AAW9CLA5_BURTH</name>
<dbReference type="PANTHER" id="PTHR36891:SF1">
    <property type="entry name" value="OS01G0127400 PROTEIN"/>
    <property type="match status" value="1"/>
</dbReference>
<evidence type="ECO:0000313" key="1">
    <source>
        <dbReference type="EMBL" id="MDW9251678.1"/>
    </source>
</evidence>
<evidence type="ECO:0008006" key="3">
    <source>
        <dbReference type="Google" id="ProtNLM"/>
    </source>
</evidence>
<proteinExistence type="predicted"/>
<evidence type="ECO:0000313" key="2">
    <source>
        <dbReference type="Proteomes" id="UP001272137"/>
    </source>
</evidence>